<dbReference type="PANTHER" id="PTHR48103">
    <property type="entry name" value="MIDASIN-RELATED"/>
    <property type="match status" value="1"/>
</dbReference>
<keyword evidence="1" id="KW-0547">Nucleotide-binding</keyword>
<reference evidence="5" key="1">
    <citation type="submission" date="2021-08" db="EMBL/GenBank/DDBJ databases">
        <title>WGS assembly of Ceratopteris richardii.</title>
        <authorList>
            <person name="Marchant D.B."/>
            <person name="Chen G."/>
            <person name="Jenkins J."/>
            <person name="Shu S."/>
            <person name="Leebens-Mack J."/>
            <person name="Grimwood J."/>
            <person name="Schmutz J."/>
            <person name="Soltis P."/>
            <person name="Soltis D."/>
            <person name="Chen Z.-H."/>
        </authorList>
    </citation>
    <scope>NUCLEOTIDE SEQUENCE</scope>
    <source>
        <strain evidence="5">Whitten #5841</strain>
        <tissue evidence="5">Leaf</tissue>
    </source>
</reference>
<name>A0A8T2QXF7_CERRI</name>
<gene>
    <name evidence="5" type="ORF">KP509_31G042700</name>
</gene>
<dbReference type="GO" id="GO:0030687">
    <property type="term" value="C:preribosome, large subunit precursor"/>
    <property type="evidence" value="ECO:0007669"/>
    <property type="project" value="TreeGrafter"/>
</dbReference>
<dbReference type="EMBL" id="CM035436">
    <property type="protein sequence ID" value="KAH7288779.1"/>
    <property type="molecule type" value="Genomic_DNA"/>
</dbReference>
<dbReference type="AlphaFoldDB" id="A0A8T2QXF7"/>
<dbReference type="InterPro" id="IPR002035">
    <property type="entry name" value="VWF_A"/>
</dbReference>
<feature type="domain" description="VWFA" evidence="4">
    <location>
        <begin position="229"/>
        <end position="426"/>
    </location>
</feature>
<protein>
    <recommendedName>
        <fullName evidence="4">VWFA domain-containing protein</fullName>
    </recommendedName>
</protein>
<sequence length="439" mass="50407">METGPQALGPASKEQMDQNKLNEAESLTKMSDEEMETSDQKSLQLKSEERLPSVDEVLMKNVRNNLTLREQDDNIASNHEAEEGSMDLDVKQILEDERGMGANQESYFSINMDQNMSEDHLTDLLSKQKNNIVDYDYQQPYPTVDKGLYNLDKARSLWAALEQHTTQLSQELTEQLRLIMEPSLASRLEGDYRTGKRINLKKVIPYIASQFRRDKIWLRRTKPSKRQYQVVLAIDDSRSMSENHCGYLALAALVTICRSMSTLEVGQMAVASFGQKGNVRVLHDFDSPFSMESGIEIISQFTFRQDNTIADEPMADLLHYITWMLDSCAHKIFGRHQIQQLVLIIADGRFHEKEKLRHCIREALSRGQMVAFIVLDNAPESIMDVQSVSFSGGVPAFSKYIDTFPFPYYILLKNIEELPRTLADLLRQWFEMVQRSSIQ</sequence>
<dbReference type="SUPFAM" id="SSF53300">
    <property type="entry name" value="vWA-like"/>
    <property type="match status" value="1"/>
</dbReference>
<dbReference type="PROSITE" id="PS50234">
    <property type="entry name" value="VWFA"/>
    <property type="match status" value="1"/>
</dbReference>
<dbReference type="GO" id="GO:0000055">
    <property type="term" value="P:ribosomal large subunit export from nucleus"/>
    <property type="evidence" value="ECO:0007669"/>
    <property type="project" value="TreeGrafter"/>
</dbReference>
<proteinExistence type="predicted"/>
<dbReference type="OrthoDB" id="5186at2759"/>
<dbReference type="InterPro" id="IPR036465">
    <property type="entry name" value="vWFA_dom_sf"/>
</dbReference>
<comment type="caution">
    <text evidence="5">The sequence shown here is derived from an EMBL/GenBank/DDBJ whole genome shotgun (WGS) entry which is preliminary data.</text>
</comment>
<keyword evidence="6" id="KW-1185">Reference proteome</keyword>
<dbReference type="OMA" id="EYQIMVA"/>
<dbReference type="Proteomes" id="UP000825935">
    <property type="component" value="Chromosome 31"/>
</dbReference>
<dbReference type="PANTHER" id="PTHR48103:SF2">
    <property type="entry name" value="MIDASIN"/>
    <property type="match status" value="1"/>
</dbReference>
<evidence type="ECO:0000256" key="3">
    <source>
        <dbReference type="SAM" id="MobiDB-lite"/>
    </source>
</evidence>
<dbReference type="GO" id="GO:0005524">
    <property type="term" value="F:ATP binding"/>
    <property type="evidence" value="ECO:0007669"/>
    <property type="project" value="UniProtKB-KW"/>
</dbReference>
<feature type="region of interest" description="Disordered" evidence="3">
    <location>
        <begin position="1"/>
        <end position="49"/>
    </location>
</feature>
<feature type="compositionally biased region" description="Basic and acidic residues" evidence="3">
    <location>
        <begin position="14"/>
        <end position="23"/>
    </location>
</feature>
<dbReference type="GO" id="GO:0000027">
    <property type="term" value="P:ribosomal large subunit assembly"/>
    <property type="evidence" value="ECO:0007669"/>
    <property type="project" value="TreeGrafter"/>
</dbReference>
<keyword evidence="2" id="KW-0067">ATP-binding</keyword>
<organism evidence="5 6">
    <name type="scientific">Ceratopteris richardii</name>
    <name type="common">Triangle waterfern</name>
    <dbReference type="NCBI Taxonomy" id="49495"/>
    <lineage>
        <taxon>Eukaryota</taxon>
        <taxon>Viridiplantae</taxon>
        <taxon>Streptophyta</taxon>
        <taxon>Embryophyta</taxon>
        <taxon>Tracheophyta</taxon>
        <taxon>Polypodiopsida</taxon>
        <taxon>Polypodiidae</taxon>
        <taxon>Polypodiales</taxon>
        <taxon>Pteridineae</taxon>
        <taxon>Pteridaceae</taxon>
        <taxon>Parkerioideae</taxon>
        <taxon>Ceratopteris</taxon>
    </lineage>
</organism>
<evidence type="ECO:0000259" key="4">
    <source>
        <dbReference type="PROSITE" id="PS50234"/>
    </source>
</evidence>
<evidence type="ECO:0000313" key="6">
    <source>
        <dbReference type="Proteomes" id="UP000825935"/>
    </source>
</evidence>
<evidence type="ECO:0000256" key="1">
    <source>
        <dbReference type="ARBA" id="ARBA00022741"/>
    </source>
</evidence>
<accession>A0A8T2QXF7</accession>
<evidence type="ECO:0000313" key="5">
    <source>
        <dbReference type="EMBL" id="KAH7288779.1"/>
    </source>
</evidence>
<evidence type="ECO:0000256" key="2">
    <source>
        <dbReference type="ARBA" id="ARBA00022840"/>
    </source>
</evidence>
<dbReference type="GO" id="GO:0005634">
    <property type="term" value="C:nucleus"/>
    <property type="evidence" value="ECO:0007669"/>
    <property type="project" value="TreeGrafter"/>
</dbReference>